<dbReference type="PRINTS" id="PR00081">
    <property type="entry name" value="GDHRDH"/>
</dbReference>
<dbReference type="PANTHER" id="PTHR24321:SF8">
    <property type="entry name" value="ESTRADIOL 17-BETA-DEHYDROGENASE 8-RELATED"/>
    <property type="match status" value="1"/>
</dbReference>
<dbReference type="FunFam" id="3.40.50.720:FF:000084">
    <property type="entry name" value="Short-chain dehydrogenase reductase"/>
    <property type="match status" value="1"/>
</dbReference>
<accession>A0A846M7M0</accession>
<proteinExistence type="inferred from homology"/>
<keyword evidence="2" id="KW-0560">Oxidoreductase</keyword>
<comment type="similarity">
    <text evidence="1">Belongs to the short-chain dehydrogenases/reductases (SDR) family.</text>
</comment>
<keyword evidence="5" id="KW-1185">Reference proteome</keyword>
<dbReference type="PRINTS" id="PR00080">
    <property type="entry name" value="SDRFAMILY"/>
</dbReference>
<comment type="catalytic activity">
    <reaction evidence="3">
        <text>2,5-dichlorocyclohexa-2,5-dien-1,4-diol + NAD(+) = 2,5-dichlorohydroquinone + NADH + H(+)</text>
        <dbReference type="Rhea" id="RHEA:15741"/>
        <dbReference type="ChEBI" id="CHEBI:15378"/>
        <dbReference type="ChEBI" id="CHEBI:27545"/>
        <dbReference type="ChEBI" id="CHEBI:28975"/>
        <dbReference type="ChEBI" id="CHEBI:57540"/>
        <dbReference type="ChEBI" id="CHEBI:57945"/>
    </reaction>
</comment>
<evidence type="ECO:0000256" key="3">
    <source>
        <dbReference type="ARBA" id="ARBA00051383"/>
    </source>
</evidence>
<dbReference type="Proteomes" id="UP000576821">
    <property type="component" value="Unassembled WGS sequence"/>
</dbReference>
<dbReference type="GO" id="GO:0016491">
    <property type="term" value="F:oxidoreductase activity"/>
    <property type="evidence" value="ECO:0007669"/>
    <property type="project" value="UniProtKB-KW"/>
</dbReference>
<dbReference type="InterPro" id="IPR020904">
    <property type="entry name" value="Sc_DH/Rdtase_CS"/>
</dbReference>
<dbReference type="PANTHER" id="PTHR24321">
    <property type="entry name" value="DEHYDROGENASES, SHORT CHAIN"/>
    <property type="match status" value="1"/>
</dbReference>
<comment type="caution">
    <text evidence="4">The sequence shown here is derived from an EMBL/GenBank/DDBJ whole genome shotgun (WGS) entry which is preliminary data.</text>
</comment>
<sequence>MVAEFVNQGAQVAALGRTLDKISQTVELAGGSGKVMGIRADVAVEVDVIAAIDQVIDRWGRIDLLCNNAGVLDSYRPAHEVTLDEWNDVMAANATGPFLMAKYTIPHMLKQGKGGIINVASTASFSAAGGGSAYTASKHAVLGLTRQLCFEYGALGIRVNAICPGATATPMAIPTTQTTTSPDMAAAVAKVPARRWCEPEEIAKMAAFLGSDEADYVHGSAYVIDGGWLTAAREAF</sequence>
<dbReference type="AlphaFoldDB" id="A0A846M7M0"/>
<evidence type="ECO:0000313" key="4">
    <source>
        <dbReference type="EMBL" id="NIJ17849.1"/>
    </source>
</evidence>
<name>A0A846M7M0_9SPHN</name>
<gene>
    <name evidence="4" type="ORF">FHS54_002849</name>
</gene>
<evidence type="ECO:0000256" key="2">
    <source>
        <dbReference type="ARBA" id="ARBA00023002"/>
    </source>
</evidence>
<dbReference type="InterPro" id="IPR002347">
    <property type="entry name" value="SDR_fam"/>
</dbReference>
<dbReference type="InterPro" id="IPR036291">
    <property type="entry name" value="NAD(P)-bd_dom_sf"/>
</dbReference>
<dbReference type="Pfam" id="PF13561">
    <property type="entry name" value="adh_short_C2"/>
    <property type="match status" value="1"/>
</dbReference>
<dbReference type="Gene3D" id="3.40.50.720">
    <property type="entry name" value="NAD(P)-binding Rossmann-like Domain"/>
    <property type="match status" value="1"/>
</dbReference>
<organism evidence="4 5">
    <name type="scientific">Sphingobium vermicomposti</name>
    <dbReference type="NCBI Taxonomy" id="529005"/>
    <lineage>
        <taxon>Bacteria</taxon>
        <taxon>Pseudomonadati</taxon>
        <taxon>Pseudomonadota</taxon>
        <taxon>Alphaproteobacteria</taxon>
        <taxon>Sphingomonadales</taxon>
        <taxon>Sphingomonadaceae</taxon>
        <taxon>Sphingobium</taxon>
    </lineage>
</organism>
<evidence type="ECO:0000256" key="1">
    <source>
        <dbReference type="ARBA" id="ARBA00006484"/>
    </source>
</evidence>
<dbReference type="EMBL" id="JAASQR010000004">
    <property type="protein sequence ID" value="NIJ17849.1"/>
    <property type="molecule type" value="Genomic_DNA"/>
</dbReference>
<protein>
    <submittedName>
        <fullName evidence="4">NAD(P)-dependent dehydrogenase (Short-subunit alcohol dehydrogenase family)</fullName>
    </submittedName>
</protein>
<reference evidence="4 5" key="1">
    <citation type="submission" date="2020-03" db="EMBL/GenBank/DDBJ databases">
        <title>Genomic Encyclopedia of Type Strains, Phase IV (KMG-IV): sequencing the most valuable type-strain genomes for metagenomic binning, comparative biology and taxonomic classification.</title>
        <authorList>
            <person name="Goeker M."/>
        </authorList>
    </citation>
    <scope>NUCLEOTIDE SEQUENCE [LARGE SCALE GENOMIC DNA]</scope>
    <source>
        <strain evidence="4 5">DSM 21299</strain>
    </source>
</reference>
<dbReference type="CDD" id="cd05233">
    <property type="entry name" value="SDR_c"/>
    <property type="match status" value="1"/>
</dbReference>
<evidence type="ECO:0000313" key="5">
    <source>
        <dbReference type="Proteomes" id="UP000576821"/>
    </source>
</evidence>
<dbReference type="PROSITE" id="PS00061">
    <property type="entry name" value="ADH_SHORT"/>
    <property type="match status" value="1"/>
</dbReference>
<dbReference type="SUPFAM" id="SSF51735">
    <property type="entry name" value="NAD(P)-binding Rossmann-fold domains"/>
    <property type="match status" value="1"/>
</dbReference>